<keyword evidence="4 11" id="KW-0067">ATP-binding</keyword>
<accession>A0A1H7TRA8</accession>
<gene>
    <name evidence="11" type="ORF">SAMN05414137_114111</name>
</gene>
<dbReference type="PROSITE" id="PS50893">
    <property type="entry name" value="ABC_TRANSPORTER_2"/>
    <property type="match status" value="1"/>
</dbReference>
<dbReference type="SUPFAM" id="SSF90123">
    <property type="entry name" value="ABC transporter transmembrane region"/>
    <property type="match status" value="1"/>
</dbReference>
<evidence type="ECO:0000256" key="1">
    <source>
        <dbReference type="ARBA" id="ARBA00004651"/>
    </source>
</evidence>
<dbReference type="STRING" id="235985.SAMN05414137_114111"/>
<evidence type="ECO:0000256" key="4">
    <source>
        <dbReference type="ARBA" id="ARBA00022840"/>
    </source>
</evidence>
<dbReference type="eggNOG" id="COG1132">
    <property type="taxonomic scope" value="Bacteria"/>
</dbReference>
<evidence type="ECO:0000256" key="6">
    <source>
        <dbReference type="ARBA" id="ARBA00023136"/>
    </source>
</evidence>
<dbReference type="InterPro" id="IPR017871">
    <property type="entry name" value="ABC_transporter-like_CS"/>
</dbReference>
<dbReference type="InterPro" id="IPR003593">
    <property type="entry name" value="AAA+_ATPase"/>
</dbReference>
<evidence type="ECO:0000259" key="9">
    <source>
        <dbReference type="PROSITE" id="PS50893"/>
    </source>
</evidence>
<dbReference type="CDD" id="cd03228">
    <property type="entry name" value="ABCC_MRP_Like"/>
    <property type="match status" value="1"/>
</dbReference>
<keyword evidence="2 8" id="KW-0812">Transmembrane</keyword>
<keyword evidence="12" id="KW-1185">Reference proteome</keyword>
<evidence type="ECO:0000256" key="7">
    <source>
        <dbReference type="SAM" id="MobiDB-lite"/>
    </source>
</evidence>
<dbReference type="InterPro" id="IPR039421">
    <property type="entry name" value="Type_1_exporter"/>
</dbReference>
<dbReference type="InterPro" id="IPR011527">
    <property type="entry name" value="ABC1_TM_dom"/>
</dbReference>
<evidence type="ECO:0000256" key="8">
    <source>
        <dbReference type="SAM" id="Phobius"/>
    </source>
</evidence>
<keyword evidence="6 8" id="KW-0472">Membrane</keyword>
<evidence type="ECO:0000259" key="10">
    <source>
        <dbReference type="PROSITE" id="PS50929"/>
    </source>
</evidence>
<evidence type="ECO:0000313" key="12">
    <source>
        <dbReference type="Proteomes" id="UP000183015"/>
    </source>
</evidence>
<sequence length="649" mass="69114">MTLDATTDSTPDSTDSTVDSSTAATDEALRFALQGEDLEGDAQRMTTAGMARRLPRLLREALALAWRVDRRAAVALLACQLVSAITGALGLLATNQTITALVASGHITARLRQAVPAICVLAGAAGLRALFGIAITALSNRLSPMVTREAQFMMLDAATNAELSAYDHPGFNDRWDLADRGAATASDMIGLSQNLISSAASLVSAAVVLAIIHPLLLPLTLLAAIPQAVAATRAARVAYEAMIATSGLRRVMGMLRWHLGDKWQADQIRSDTIAPYLLGKYSAAAEEVERQTNRAVWRGARISLVGSVAAGLTSGAVWVTLALLLSAGLISIGSAGTAVFALRAASQGLQGMVGYGAQLFRSGLYLDHWSTFVAEASGMRLARGHGVPEAPAVVAARKVSFTYPTAEKETLHEVDLEIRRGEIVALIGENGSGKSTLMRLLCGLNLPTAGAVEWDGVDTRELDPHALWRHVAVVPQEFARWPMSARENIHLGQPRPDGDTSVLRAAAASGADDVIASLRSGLDTLLAREFWGGVALSSGQWQRFAVARSLHRGGGLLVLDEPTSDLDPRAEHRIFTGLREIAADRAVILVTHNLANASVADRIVCMEGGRITQSGSFAELVNQPGIFQRLWSLQSDRPIPEQRHQDQKD</sequence>
<evidence type="ECO:0000256" key="5">
    <source>
        <dbReference type="ARBA" id="ARBA00022989"/>
    </source>
</evidence>
<feature type="transmembrane region" description="Helical" evidence="8">
    <location>
        <begin position="195"/>
        <end position="216"/>
    </location>
</feature>
<evidence type="ECO:0000256" key="2">
    <source>
        <dbReference type="ARBA" id="ARBA00022692"/>
    </source>
</evidence>
<dbReference type="GO" id="GO:0140359">
    <property type="term" value="F:ABC-type transporter activity"/>
    <property type="evidence" value="ECO:0007669"/>
    <property type="project" value="InterPro"/>
</dbReference>
<feature type="domain" description="ABC transporter" evidence="9">
    <location>
        <begin position="394"/>
        <end position="633"/>
    </location>
</feature>
<keyword evidence="5 8" id="KW-1133">Transmembrane helix</keyword>
<dbReference type="InterPro" id="IPR036640">
    <property type="entry name" value="ABC1_TM_sf"/>
</dbReference>
<dbReference type="Gene3D" id="3.40.50.300">
    <property type="entry name" value="P-loop containing nucleotide triphosphate hydrolases"/>
    <property type="match status" value="1"/>
</dbReference>
<organism evidence="11 12">
    <name type="scientific">Streptacidiphilus jiangxiensis</name>
    <dbReference type="NCBI Taxonomy" id="235985"/>
    <lineage>
        <taxon>Bacteria</taxon>
        <taxon>Bacillati</taxon>
        <taxon>Actinomycetota</taxon>
        <taxon>Actinomycetes</taxon>
        <taxon>Kitasatosporales</taxon>
        <taxon>Streptomycetaceae</taxon>
        <taxon>Streptacidiphilus</taxon>
    </lineage>
</organism>
<dbReference type="Gene3D" id="1.20.1560.10">
    <property type="entry name" value="ABC transporter type 1, transmembrane domain"/>
    <property type="match status" value="1"/>
</dbReference>
<dbReference type="PANTHER" id="PTHR24221">
    <property type="entry name" value="ATP-BINDING CASSETTE SUB-FAMILY B"/>
    <property type="match status" value="1"/>
</dbReference>
<dbReference type="GO" id="GO:0005524">
    <property type="term" value="F:ATP binding"/>
    <property type="evidence" value="ECO:0007669"/>
    <property type="project" value="UniProtKB-KW"/>
</dbReference>
<dbReference type="SUPFAM" id="SSF52540">
    <property type="entry name" value="P-loop containing nucleoside triphosphate hydrolases"/>
    <property type="match status" value="1"/>
</dbReference>
<feature type="region of interest" description="Disordered" evidence="7">
    <location>
        <begin position="1"/>
        <end position="21"/>
    </location>
</feature>
<keyword evidence="3" id="KW-0547">Nucleotide-binding</keyword>
<dbReference type="GO" id="GO:0016887">
    <property type="term" value="F:ATP hydrolysis activity"/>
    <property type="evidence" value="ECO:0007669"/>
    <property type="project" value="InterPro"/>
</dbReference>
<dbReference type="PANTHER" id="PTHR24221:SF646">
    <property type="entry name" value="HAEMOLYSIN SECRETION ATP-BINDING PROTEIN"/>
    <property type="match status" value="1"/>
</dbReference>
<dbReference type="PROSITE" id="PS00211">
    <property type="entry name" value="ABC_TRANSPORTER_1"/>
    <property type="match status" value="1"/>
</dbReference>
<feature type="domain" description="ABC transmembrane type-1" evidence="10">
    <location>
        <begin position="74"/>
        <end position="361"/>
    </location>
</feature>
<dbReference type="Proteomes" id="UP000183015">
    <property type="component" value="Unassembled WGS sequence"/>
</dbReference>
<dbReference type="GO" id="GO:0034040">
    <property type="term" value="F:ATPase-coupled lipid transmembrane transporter activity"/>
    <property type="evidence" value="ECO:0007669"/>
    <property type="project" value="TreeGrafter"/>
</dbReference>
<proteinExistence type="predicted"/>
<dbReference type="Pfam" id="PF00005">
    <property type="entry name" value="ABC_tran"/>
    <property type="match status" value="1"/>
</dbReference>
<evidence type="ECO:0000256" key="3">
    <source>
        <dbReference type="ARBA" id="ARBA00022741"/>
    </source>
</evidence>
<feature type="transmembrane region" description="Helical" evidence="8">
    <location>
        <begin position="72"/>
        <end position="94"/>
    </location>
</feature>
<dbReference type="InterPro" id="IPR027417">
    <property type="entry name" value="P-loop_NTPase"/>
</dbReference>
<dbReference type="EMBL" id="FOAZ01000014">
    <property type="protein sequence ID" value="SEL86397.1"/>
    <property type="molecule type" value="Genomic_DNA"/>
</dbReference>
<dbReference type="AlphaFoldDB" id="A0A1H7TRA8"/>
<dbReference type="PROSITE" id="PS50929">
    <property type="entry name" value="ABC_TM1F"/>
    <property type="match status" value="1"/>
</dbReference>
<name>A0A1H7TRA8_STRJI</name>
<dbReference type="GO" id="GO:0005886">
    <property type="term" value="C:plasma membrane"/>
    <property type="evidence" value="ECO:0007669"/>
    <property type="project" value="UniProtKB-SubCell"/>
</dbReference>
<protein>
    <submittedName>
        <fullName evidence="11">ATP-binding cassette, subfamily B</fullName>
    </submittedName>
</protein>
<dbReference type="SMART" id="SM00382">
    <property type="entry name" value="AAA"/>
    <property type="match status" value="1"/>
</dbReference>
<comment type="subcellular location">
    <subcellularLocation>
        <location evidence="1">Cell membrane</location>
        <topology evidence="1">Multi-pass membrane protein</topology>
    </subcellularLocation>
</comment>
<feature type="transmembrane region" description="Helical" evidence="8">
    <location>
        <begin position="114"/>
        <end position="138"/>
    </location>
</feature>
<reference evidence="12" key="1">
    <citation type="submission" date="2016-10" db="EMBL/GenBank/DDBJ databases">
        <authorList>
            <person name="Varghese N."/>
        </authorList>
    </citation>
    <scope>NUCLEOTIDE SEQUENCE [LARGE SCALE GENOMIC DNA]</scope>
    <source>
        <strain evidence="12">DSM 45096 / BCRC 16803 / CGMCC 4.1857 / CIP 109030 / JCM 12277 / KCTC 19219 / NBRC 100920 / 33214</strain>
    </source>
</reference>
<evidence type="ECO:0000313" key="11">
    <source>
        <dbReference type="EMBL" id="SEL86397.1"/>
    </source>
</evidence>
<dbReference type="InterPro" id="IPR003439">
    <property type="entry name" value="ABC_transporter-like_ATP-bd"/>
</dbReference>